<feature type="region of interest" description="Disordered" evidence="12">
    <location>
        <begin position="1"/>
        <end position="28"/>
    </location>
</feature>
<keyword evidence="8" id="KW-0067">ATP-binding</keyword>
<evidence type="ECO:0000259" key="15">
    <source>
        <dbReference type="PROSITE" id="PS50112"/>
    </source>
</evidence>
<dbReference type="InterPro" id="IPR035965">
    <property type="entry name" value="PAS-like_dom_sf"/>
</dbReference>
<dbReference type="InterPro" id="IPR000700">
    <property type="entry name" value="PAS-assoc_C"/>
</dbReference>
<dbReference type="CDD" id="cd16922">
    <property type="entry name" value="HATPase_EvgS-ArcB-TorS-like"/>
    <property type="match status" value="1"/>
</dbReference>
<dbReference type="Proteomes" id="UP000561726">
    <property type="component" value="Unassembled WGS sequence"/>
</dbReference>
<reference evidence="17 18" key="1">
    <citation type="submission" date="2020-08" db="EMBL/GenBank/DDBJ databases">
        <title>Sequencing the genomes of 1000 actinobacteria strains.</title>
        <authorList>
            <person name="Klenk H.-P."/>
        </authorList>
    </citation>
    <scope>NUCLEOTIDE SEQUENCE [LARGE SCALE GENOMIC DNA]</scope>
    <source>
        <strain evidence="17 18">DSM 21065</strain>
    </source>
</reference>
<dbReference type="SMART" id="SM00388">
    <property type="entry name" value="HisKA"/>
    <property type="match status" value="1"/>
</dbReference>
<dbReference type="SMART" id="SM00448">
    <property type="entry name" value="REC"/>
    <property type="match status" value="2"/>
</dbReference>
<dbReference type="PROSITE" id="PS50112">
    <property type="entry name" value="PAS"/>
    <property type="match status" value="3"/>
</dbReference>
<evidence type="ECO:0000256" key="7">
    <source>
        <dbReference type="ARBA" id="ARBA00022777"/>
    </source>
</evidence>
<evidence type="ECO:0000256" key="12">
    <source>
        <dbReference type="SAM" id="MobiDB-lite"/>
    </source>
</evidence>
<feature type="compositionally biased region" description="Polar residues" evidence="12">
    <location>
        <begin position="1"/>
        <end position="23"/>
    </location>
</feature>
<feature type="domain" description="Histidine kinase" evidence="13">
    <location>
        <begin position="462"/>
        <end position="705"/>
    </location>
</feature>
<keyword evidence="7" id="KW-0418">Kinase</keyword>
<keyword evidence="5" id="KW-0808">Transferase</keyword>
<feature type="domain" description="PAC" evidence="16">
    <location>
        <begin position="261"/>
        <end position="313"/>
    </location>
</feature>
<dbReference type="CDD" id="cd00130">
    <property type="entry name" value="PAS"/>
    <property type="match status" value="3"/>
</dbReference>
<organism evidence="17 18">
    <name type="scientific">Cryobacterium roopkundense</name>
    <dbReference type="NCBI Taxonomy" id="1001240"/>
    <lineage>
        <taxon>Bacteria</taxon>
        <taxon>Bacillati</taxon>
        <taxon>Actinomycetota</taxon>
        <taxon>Actinomycetes</taxon>
        <taxon>Micrococcales</taxon>
        <taxon>Microbacteriaceae</taxon>
        <taxon>Cryobacterium</taxon>
    </lineage>
</organism>
<dbReference type="Pfam" id="PF00989">
    <property type="entry name" value="PAS"/>
    <property type="match status" value="1"/>
</dbReference>
<dbReference type="SUPFAM" id="SSF52172">
    <property type="entry name" value="CheY-like"/>
    <property type="match status" value="2"/>
</dbReference>
<dbReference type="FunFam" id="3.30.565.10:FF:000006">
    <property type="entry name" value="Sensor histidine kinase WalK"/>
    <property type="match status" value="1"/>
</dbReference>
<dbReference type="InterPro" id="IPR003594">
    <property type="entry name" value="HATPase_dom"/>
</dbReference>
<dbReference type="Gene3D" id="3.30.565.10">
    <property type="entry name" value="Histidine kinase-like ATPase, C-terminal domain"/>
    <property type="match status" value="1"/>
</dbReference>
<dbReference type="GO" id="GO:0009927">
    <property type="term" value="F:histidine phosphotransfer kinase activity"/>
    <property type="evidence" value="ECO:0007669"/>
    <property type="project" value="TreeGrafter"/>
</dbReference>
<comment type="catalytic activity">
    <reaction evidence="1">
        <text>ATP + protein L-histidine = ADP + protein N-phospho-L-histidine.</text>
        <dbReference type="EC" id="2.7.13.3"/>
    </reaction>
</comment>
<keyword evidence="10" id="KW-0472">Membrane</keyword>
<dbReference type="OrthoDB" id="9757990at2"/>
<dbReference type="Gene3D" id="3.30.450.20">
    <property type="entry name" value="PAS domain"/>
    <property type="match status" value="3"/>
</dbReference>
<dbReference type="CDD" id="cd17574">
    <property type="entry name" value="REC_OmpR"/>
    <property type="match status" value="1"/>
</dbReference>
<keyword evidence="9" id="KW-0902">Two-component regulatory system</keyword>
<feature type="domain" description="PAS" evidence="15">
    <location>
        <begin position="179"/>
        <end position="228"/>
    </location>
</feature>
<evidence type="ECO:0000256" key="6">
    <source>
        <dbReference type="ARBA" id="ARBA00022741"/>
    </source>
</evidence>
<evidence type="ECO:0000256" key="11">
    <source>
        <dbReference type="PROSITE-ProRule" id="PRU00169"/>
    </source>
</evidence>
<dbReference type="Pfam" id="PF13426">
    <property type="entry name" value="PAS_9"/>
    <property type="match status" value="2"/>
</dbReference>
<dbReference type="SUPFAM" id="SSF47384">
    <property type="entry name" value="Homodimeric domain of signal transducing histidine kinase"/>
    <property type="match status" value="1"/>
</dbReference>
<feature type="domain" description="PAC" evidence="16">
    <location>
        <begin position="119"/>
        <end position="171"/>
    </location>
</feature>
<protein>
    <recommendedName>
        <fullName evidence="3">histidine kinase</fullName>
        <ecNumber evidence="3">2.7.13.3</ecNumber>
    </recommendedName>
</protein>
<evidence type="ECO:0000313" key="18">
    <source>
        <dbReference type="Proteomes" id="UP000561726"/>
    </source>
</evidence>
<gene>
    <name evidence="17" type="ORF">BJ997_002209</name>
</gene>
<dbReference type="EMBL" id="JACHBQ010000001">
    <property type="protein sequence ID" value="MBB5641661.1"/>
    <property type="molecule type" value="Genomic_DNA"/>
</dbReference>
<evidence type="ECO:0000259" key="16">
    <source>
        <dbReference type="PROSITE" id="PS50113"/>
    </source>
</evidence>
<dbReference type="SMART" id="SM00086">
    <property type="entry name" value="PAC"/>
    <property type="match status" value="3"/>
</dbReference>
<dbReference type="Gene3D" id="1.10.287.130">
    <property type="match status" value="1"/>
</dbReference>
<evidence type="ECO:0000313" key="17">
    <source>
        <dbReference type="EMBL" id="MBB5641661.1"/>
    </source>
</evidence>
<evidence type="ECO:0000256" key="8">
    <source>
        <dbReference type="ARBA" id="ARBA00022840"/>
    </source>
</evidence>
<evidence type="ECO:0000256" key="10">
    <source>
        <dbReference type="ARBA" id="ARBA00023136"/>
    </source>
</evidence>
<evidence type="ECO:0000256" key="1">
    <source>
        <dbReference type="ARBA" id="ARBA00000085"/>
    </source>
</evidence>
<dbReference type="SUPFAM" id="SSF55785">
    <property type="entry name" value="PYP-like sensor domain (PAS domain)"/>
    <property type="match status" value="3"/>
</dbReference>
<dbReference type="PANTHER" id="PTHR43047">
    <property type="entry name" value="TWO-COMPONENT HISTIDINE PROTEIN KINASE"/>
    <property type="match status" value="1"/>
</dbReference>
<dbReference type="NCBIfam" id="TIGR00229">
    <property type="entry name" value="sensory_box"/>
    <property type="match status" value="2"/>
</dbReference>
<feature type="modified residue" description="4-aspartylphosphate" evidence="11">
    <location>
        <position position="787"/>
    </location>
</feature>
<feature type="modified residue" description="4-aspartylphosphate" evidence="11">
    <location>
        <position position="910"/>
    </location>
</feature>
<accession>A0A7W9E423</accession>
<evidence type="ECO:0000256" key="4">
    <source>
        <dbReference type="ARBA" id="ARBA00022553"/>
    </source>
</evidence>
<dbReference type="RefSeq" id="WP_152602062.1">
    <property type="nucleotide sequence ID" value="NZ_JACHBQ010000001.1"/>
</dbReference>
<dbReference type="InterPro" id="IPR036097">
    <property type="entry name" value="HisK_dim/P_sf"/>
</dbReference>
<evidence type="ECO:0000256" key="3">
    <source>
        <dbReference type="ARBA" id="ARBA00012438"/>
    </source>
</evidence>
<dbReference type="GO" id="GO:0006355">
    <property type="term" value="P:regulation of DNA-templated transcription"/>
    <property type="evidence" value="ECO:0007669"/>
    <property type="project" value="InterPro"/>
</dbReference>
<dbReference type="InterPro" id="IPR005467">
    <property type="entry name" value="His_kinase_dom"/>
</dbReference>
<feature type="domain" description="PAS" evidence="15">
    <location>
        <begin position="37"/>
        <end position="101"/>
    </location>
</feature>
<dbReference type="Gene3D" id="3.40.50.2300">
    <property type="match status" value="2"/>
</dbReference>
<dbReference type="PRINTS" id="PR00344">
    <property type="entry name" value="BCTRLSENSOR"/>
</dbReference>
<keyword evidence="4 11" id="KW-0597">Phosphoprotein</keyword>
<comment type="subcellular location">
    <subcellularLocation>
        <location evidence="2">Cell membrane</location>
    </subcellularLocation>
</comment>
<dbReference type="SMART" id="SM00091">
    <property type="entry name" value="PAS"/>
    <property type="match status" value="3"/>
</dbReference>
<dbReference type="SMART" id="SM00387">
    <property type="entry name" value="HATPase_c"/>
    <property type="match status" value="1"/>
</dbReference>
<sequence length="982" mass="106639">MNIKSATTGTESEITSPTRGTSDSGDDVRRGALQNAIFNSANFSSIATDADGVIQIFNVGAERMLGYTADEVVNKITPADISDPQELIMRAEELSTELDTPITKGFEALVFKASRGIEDIYELTYVRKDGTRFPAMVSVTALRDAADTIIGYLLIGTDNTARKLAEEELLQAGALQSAIFNSANFSSIATDARGVIQIFNVGAERMLGYSALDVVNRITPADISDPQELIMRASELSLELDTPITPGFEALVFKASRGIEDIYELTYVRQDGSRFPAIVSVTALRDPEGKIIGYLLIGTDNTARKQVEATQALLDQRLRDQQFYTRSLIESNVDALMALDPQGIISDVNQQMVSLTGRTRDELIGAPCRNFFTDPVRADAAIRRVLAENKVSDYELTVRALNGEETVVSYNAATFHDRDRKLQGIIAAARDITERRRFERALQGQNVELEHASRMKSEFLATMSHELRTPLNAIIGFSEALKDGLMGEMTDTQNEYIGDIFTSGQHLLSLINDILDLSKVEAGMMHLELEPVDLKSLLMNSLSIVREKAAAHRIQLEIEAGDELGVPNLDPRKTKQIVYNLLSNAVKFSSPGARVTLRARRVSRTVVGTLSGGWPVHSFPLAKSDFNHFLEISVEDTGIGISEVNMGKLFQAFSQIDSGLARKFEGTGLGLAMVKQLAELYGGTVAVSSAEGEGARFAVWVPLHESGTRLGTPPAPKVIVPTPTSGPASYPVGSVRPTALVVEDDEQSADLVRLLLEAEGFRVIVASSGEEAVLLAPQQSLSMITLDIGLPGMDGWTCLKRLRDDKSAASVPVVIIAGLADSRLALTRGVAAVLEKPLSRSELKNTLSILGLQPEEKLTRTVLIVDDDPRAVELITTYLPASEYAVVRAYGGGEGITLAQRVRPDLILLDLMMPDLGGLDVVRTLRRNSATSSIPILVITARQLSDEERVALTGAHDQDIRVIDKAGFSRATFMAEVKSALH</sequence>
<name>A0A7W9E423_9MICO</name>
<feature type="domain" description="Response regulatory" evidence="14">
    <location>
        <begin position="861"/>
        <end position="976"/>
    </location>
</feature>
<dbReference type="PROSITE" id="PS50113">
    <property type="entry name" value="PAC"/>
    <property type="match status" value="3"/>
</dbReference>
<dbReference type="CDD" id="cd00082">
    <property type="entry name" value="HisKA"/>
    <property type="match status" value="1"/>
</dbReference>
<dbReference type="SUPFAM" id="SSF55874">
    <property type="entry name" value="ATPase domain of HSP90 chaperone/DNA topoisomerase II/histidine kinase"/>
    <property type="match status" value="1"/>
</dbReference>
<evidence type="ECO:0000259" key="13">
    <source>
        <dbReference type="PROSITE" id="PS50109"/>
    </source>
</evidence>
<comment type="caution">
    <text evidence="17">The sequence shown here is derived from an EMBL/GenBank/DDBJ whole genome shotgun (WGS) entry which is preliminary data.</text>
</comment>
<dbReference type="Pfam" id="PF00512">
    <property type="entry name" value="HisKA"/>
    <property type="match status" value="1"/>
</dbReference>
<keyword evidence="6" id="KW-0547">Nucleotide-binding</keyword>
<evidence type="ECO:0000259" key="14">
    <source>
        <dbReference type="PROSITE" id="PS50110"/>
    </source>
</evidence>
<dbReference type="Pfam" id="PF02518">
    <property type="entry name" value="HATPase_c"/>
    <property type="match status" value="1"/>
</dbReference>
<dbReference type="PANTHER" id="PTHR43047:SF72">
    <property type="entry name" value="OSMOSENSING HISTIDINE PROTEIN KINASE SLN1"/>
    <property type="match status" value="1"/>
</dbReference>
<dbReference type="InterPro" id="IPR004358">
    <property type="entry name" value="Sig_transdc_His_kin-like_C"/>
</dbReference>
<dbReference type="Pfam" id="PF00072">
    <property type="entry name" value="Response_reg"/>
    <property type="match status" value="2"/>
</dbReference>
<dbReference type="InterPro" id="IPR011006">
    <property type="entry name" value="CheY-like_superfamily"/>
</dbReference>
<dbReference type="GO" id="GO:0000155">
    <property type="term" value="F:phosphorelay sensor kinase activity"/>
    <property type="evidence" value="ECO:0007669"/>
    <property type="project" value="InterPro"/>
</dbReference>
<dbReference type="AlphaFoldDB" id="A0A7W9E423"/>
<dbReference type="GO" id="GO:0005886">
    <property type="term" value="C:plasma membrane"/>
    <property type="evidence" value="ECO:0007669"/>
    <property type="project" value="UniProtKB-SubCell"/>
</dbReference>
<evidence type="ECO:0000256" key="2">
    <source>
        <dbReference type="ARBA" id="ARBA00004236"/>
    </source>
</evidence>
<proteinExistence type="predicted"/>
<dbReference type="InterPro" id="IPR001610">
    <property type="entry name" value="PAC"/>
</dbReference>
<dbReference type="FunFam" id="1.10.287.130:FF:000038">
    <property type="entry name" value="Sensory transduction histidine kinase"/>
    <property type="match status" value="1"/>
</dbReference>
<dbReference type="InterPro" id="IPR003661">
    <property type="entry name" value="HisK_dim/P_dom"/>
</dbReference>
<dbReference type="InterPro" id="IPR000014">
    <property type="entry name" value="PAS"/>
</dbReference>
<feature type="domain" description="Response regulatory" evidence="14">
    <location>
        <begin position="738"/>
        <end position="851"/>
    </location>
</feature>
<dbReference type="InterPro" id="IPR013767">
    <property type="entry name" value="PAS_fold"/>
</dbReference>
<dbReference type="PROSITE" id="PS50109">
    <property type="entry name" value="HIS_KIN"/>
    <property type="match status" value="1"/>
</dbReference>
<dbReference type="EC" id="2.7.13.3" evidence="3"/>
<dbReference type="GO" id="GO:0005524">
    <property type="term" value="F:ATP binding"/>
    <property type="evidence" value="ECO:0007669"/>
    <property type="project" value="UniProtKB-KW"/>
</dbReference>
<dbReference type="InterPro" id="IPR036890">
    <property type="entry name" value="HATPase_C_sf"/>
</dbReference>
<dbReference type="InterPro" id="IPR001789">
    <property type="entry name" value="Sig_transdc_resp-reg_receiver"/>
</dbReference>
<feature type="domain" description="PAS" evidence="15">
    <location>
        <begin position="321"/>
        <end position="365"/>
    </location>
</feature>
<feature type="domain" description="PAC" evidence="16">
    <location>
        <begin position="392"/>
        <end position="444"/>
    </location>
</feature>
<dbReference type="PROSITE" id="PS50110">
    <property type="entry name" value="RESPONSE_REGULATORY"/>
    <property type="match status" value="2"/>
</dbReference>
<evidence type="ECO:0000256" key="9">
    <source>
        <dbReference type="ARBA" id="ARBA00023012"/>
    </source>
</evidence>
<evidence type="ECO:0000256" key="5">
    <source>
        <dbReference type="ARBA" id="ARBA00022679"/>
    </source>
</evidence>